<comment type="caution">
    <text evidence="2">The sequence shown here is derived from an EMBL/GenBank/DDBJ whole genome shotgun (WGS) entry which is preliminary data.</text>
</comment>
<proteinExistence type="predicted"/>
<organism evidence="2 3">
    <name type="scientific">Nocardia bovistercoris</name>
    <dbReference type="NCBI Taxonomy" id="2785916"/>
    <lineage>
        <taxon>Bacteria</taxon>
        <taxon>Bacillati</taxon>
        <taxon>Actinomycetota</taxon>
        <taxon>Actinomycetes</taxon>
        <taxon>Mycobacteriales</taxon>
        <taxon>Nocardiaceae</taxon>
        <taxon>Nocardia</taxon>
    </lineage>
</organism>
<evidence type="ECO:0000256" key="1">
    <source>
        <dbReference type="SAM" id="MobiDB-lite"/>
    </source>
</evidence>
<keyword evidence="3" id="KW-1185">Reference proteome</keyword>
<evidence type="ECO:0000313" key="3">
    <source>
        <dbReference type="Proteomes" id="UP000655751"/>
    </source>
</evidence>
<protein>
    <submittedName>
        <fullName evidence="2">Uncharacterized protein</fullName>
    </submittedName>
</protein>
<evidence type="ECO:0000313" key="2">
    <source>
        <dbReference type="EMBL" id="MBH0775230.1"/>
    </source>
</evidence>
<name>A0A931I7D6_9NOCA</name>
<sequence length="159" mass="15992">MGAIALTAVAGCADEPIYLPDPLAAQESSARADAAAATAAIALAPQRQAALAAIAAQRTEHAAALLAEVQRVIGVYGDGTTPVHRTADPNTPVAAPGRTPAPTAPLEPVAPPSLDQLREQLTRSQRSAADLARTQNGYRAGLLASISAACATQTGVLLA</sequence>
<dbReference type="AlphaFoldDB" id="A0A931I7D6"/>
<reference evidence="2" key="1">
    <citation type="submission" date="2020-11" db="EMBL/GenBank/DDBJ databases">
        <title>Nocardia NEAU-351.nov., a novel actinomycete isolated from the cow dung.</title>
        <authorList>
            <person name="Zhang X."/>
        </authorList>
    </citation>
    <scope>NUCLEOTIDE SEQUENCE</scope>
    <source>
        <strain evidence="2">NEAU-351</strain>
    </source>
</reference>
<feature type="compositionally biased region" description="Pro residues" evidence="1">
    <location>
        <begin position="102"/>
        <end position="111"/>
    </location>
</feature>
<feature type="compositionally biased region" description="Low complexity" evidence="1">
    <location>
        <begin position="91"/>
        <end position="101"/>
    </location>
</feature>
<feature type="region of interest" description="Disordered" evidence="1">
    <location>
        <begin position="82"/>
        <end position="111"/>
    </location>
</feature>
<dbReference type="EMBL" id="JADMLG010000001">
    <property type="protein sequence ID" value="MBH0775230.1"/>
    <property type="molecule type" value="Genomic_DNA"/>
</dbReference>
<gene>
    <name evidence="2" type="ORF">IT779_02895</name>
</gene>
<accession>A0A931I7D6</accession>
<dbReference type="Proteomes" id="UP000655751">
    <property type="component" value="Unassembled WGS sequence"/>
</dbReference>